<reference evidence="2" key="1">
    <citation type="submission" date="2024-06" db="EMBL/GenBank/DDBJ databases">
        <title>Multiomics insights into the TNT degradation mechanism by Pantoea sp. BJ2 isolated from an ammunition destruction site.</title>
        <authorList>
            <person name="Luo J."/>
        </authorList>
    </citation>
    <scope>NUCLEOTIDE SEQUENCE</scope>
    <source>
        <strain evidence="2">BJ2</strain>
        <plasmid evidence="2">plasmindB</plasmid>
    </source>
</reference>
<evidence type="ECO:0000313" key="2">
    <source>
        <dbReference type="EMBL" id="XBV47459.1"/>
    </source>
</evidence>
<geneLocation type="plasmid" evidence="2">
    <name>plasmindB</name>
</geneLocation>
<evidence type="ECO:0000256" key="1">
    <source>
        <dbReference type="SAM" id="MobiDB-lite"/>
    </source>
</evidence>
<name>A0AAU7U3M2_9GAMM</name>
<dbReference type="EMBL" id="CP158294">
    <property type="protein sequence ID" value="XBV47459.1"/>
    <property type="molecule type" value="Genomic_DNA"/>
</dbReference>
<protein>
    <submittedName>
        <fullName evidence="2">Uncharacterized protein</fullName>
    </submittedName>
</protein>
<dbReference type="RefSeq" id="WP_350262484.1">
    <property type="nucleotide sequence ID" value="NZ_CP158294.1"/>
</dbReference>
<gene>
    <name evidence="2" type="ORF">AAF463_24285</name>
</gene>
<proteinExistence type="predicted"/>
<dbReference type="AlphaFoldDB" id="A0AAU7U3M2"/>
<feature type="region of interest" description="Disordered" evidence="1">
    <location>
        <begin position="55"/>
        <end position="76"/>
    </location>
</feature>
<sequence length="95" mass="10330">MNASVMVYAGVLKQAIAMAGADDFFNSFCSSCRNQCIEQVAQFLAESRLNPGKKNQANFTNVPIDTPLPGNDSGSGGRCQDLIRVVFAARIEWQQ</sequence>
<keyword evidence="2" id="KW-0614">Plasmid</keyword>
<accession>A0AAU7U3M2</accession>
<organism evidence="2">
    <name type="scientific">Pantoea sp. BJ2</name>
    <dbReference type="NCBI Taxonomy" id="3141322"/>
    <lineage>
        <taxon>Bacteria</taxon>
        <taxon>Pseudomonadati</taxon>
        <taxon>Pseudomonadota</taxon>
        <taxon>Gammaproteobacteria</taxon>
        <taxon>Enterobacterales</taxon>
        <taxon>Erwiniaceae</taxon>
        <taxon>Pantoea</taxon>
    </lineage>
</organism>